<evidence type="ECO:0000313" key="2">
    <source>
        <dbReference type="Proteomes" id="UP000665181"/>
    </source>
</evidence>
<dbReference type="AlphaFoldDB" id="A0A8I2B8R9"/>
<protein>
    <submittedName>
        <fullName evidence="1">Uncharacterized protein</fullName>
    </submittedName>
</protein>
<gene>
    <name evidence="1" type="ORF">J5227_10410</name>
</gene>
<proteinExistence type="predicted"/>
<accession>A0A8I2B8R9</accession>
<dbReference type="RefSeq" id="WP_208556339.1">
    <property type="nucleotide sequence ID" value="NZ_JAGFPW010000007.1"/>
</dbReference>
<dbReference type="EMBL" id="JAGFPW010000007">
    <property type="protein sequence ID" value="MBO3794713.1"/>
    <property type="molecule type" value="Genomic_DNA"/>
</dbReference>
<sequence>MNTLNQCLCCLKQVPTFTPKDDSPINNICKDCKTKQLKLISEIQNKSLESIQKNPYLNALLDSVAKDEFNYIFPNSKSLQNSTLHKGSIELRKYMFSLLEEIHKFSYEASFECILYTNYFKNEDKSFFSAHFFQRNAVSKVIGAWEKILRFHSLYFGIAFDKNKKRNTLRNLQKKLNKTDYLKTDTYKELHNLKSKGLFKDIDETRKIYDHSLSYEAGRGIFATTNIVNTLSVHCSSLYKCLEDCIDLFKKSMRISSEKFVIDFQFKLPEVDENLYKKKIIKVQKKIKMKDLEIFQEKSKDYILKYESRLLEVKSWKSPIALLYYRLFDVSVRLHEAARSLAQMVDMHNIGLQHYSHPEDYWMHFDGLNYRYFLLSSLLRIYSVYDKIAIVIQELFEVNPNRKTFEGTIEYIRLNEKFYSGLPPMKICNRIQSNSAFKVIYKSRQNHFHLLTTQNVLSKTYKEVVDSEVFHAIIENSKLVYELIDSIDLGLIHFHLLADHQNK</sequence>
<dbReference type="Proteomes" id="UP000665181">
    <property type="component" value="Unassembled WGS sequence"/>
</dbReference>
<organism evidence="1 2">
    <name type="scientific">Bacillus subtilis</name>
    <dbReference type="NCBI Taxonomy" id="1423"/>
    <lineage>
        <taxon>Bacteria</taxon>
        <taxon>Bacillati</taxon>
        <taxon>Bacillota</taxon>
        <taxon>Bacilli</taxon>
        <taxon>Bacillales</taxon>
        <taxon>Bacillaceae</taxon>
        <taxon>Bacillus</taxon>
    </lineage>
</organism>
<reference evidence="1" key="1">
    <citation type="submission" date="2021-03" db="EMBL/GenBank/DDBJ databases">
        <title>Isolation of Bacillus subtilis from fermented food sample.</title>
        <authorList>
            <person name="Lakshmanan V."/>
            <person name="Athira K."/>
            <person name="Rajagopal K."/>
        </authorList>
    </citation>
    <scope>NUCLEOTIDE SEQUENCE</scope>
    <source>
        <strain evidence="1">S1</strain>
    </source>
</reference>
<evidence type="ECO:0000313" key="1">
    <source>
        <dbReference type="EMBL" id="MBO3794713.1"/>
    </source>
</evidence>
<comment type="caution">
    <text evidence="1">The sequence shown here is derived from an EMBL/GenBank/DDBJ whole genome shotgun (WGS) entry which is preliminary data.</text>
</comment>
<name>A0A8I2B8R9_BACIU</name>